<feature type="region of interest" description="Disordered" evidence="1">
    <location>
        <begin position="23"/>
        <end position="58"/>
    </location>
</feature>
<dbReference type="AlphaFoldDB" id="A0A0A3J040"/>
<dbReference type="EMBL" id="JPVQ01000020">
    <property type="protein sequence ID" value="KGR90379.1"/>
    <property type="molecule type" value="Genomic_DNA"/>
</dbReference>
<comment type="caution">
    <text evidence="3">The sequence shown here is derived from an EMBL/GenBank/DDBJ whole genome shotgun (WGS) entry which is preliminary data.</text>
</comment>
<accession>A0A0A3J040</accession>
<name>A0A0A3J040_9BACL</name>
<dbReference type="OrthoDB" id="2965336at2"/>
<dbReference type="eggNOG" id="ENOG502ZBM9">
    <property type="taxonomic scope" value="Bacteria"/>
</dbReference>
<keyword evidence="2" id="KW-0472">Membrane</keyword>
<dbReference type="Proteomes" id="UP000030595">
    <property type="component" value="Unassembled WGS sequence"/>
</dbReference>
<gene>
    <name evidence="3" type="ORF">CD30_11885</name>
</gene>
<feature type="transmembrane region" description="Helical" evidence="2">
    <location>
        <begin position="61"/>
        <end position="82"/>
    </location>
</feature>
<evidence type="ECO:0000256" key="1">
    <source>
        <dbReference type="SAM" id="MobiDB-lite"/>
    </source>
</evidence>
<keyword evidence="4" id="KW-1185">Reference proteome</keyword>
<dbReference type="RefSeq" id="WP_036177006.1">
    <property type="nucleotide sequence ID" value="NZ_AVCZ01000020.1"/>
</dbReference>
<organism evidence="3 4">
    <name type="scientific">Ureibacillus massiliensis 4400831 = CIP 108448 = CCUG 49529</name>
    <dbReference type="NCBI Taxonomy" id="1211035"/>
    <lineage>
        <taxon>Bacteria</taxon>
        <taxon>Bacillati</taxon>
        <taxon>Bacillota</taxon>
        <taxon>Bacilli</taxon>
        <taxon>Bacillales</taxon>
        <taxon>Caryophanaceae</taxon>
        <taxon>Ureibacillus</taxon>
    </lineage>
</organism>
<keyword evidence="2" id="KW-1133">Transmembrane helix</keyword>
<keyword evidence="2" id="KW-0812">Transmembrane</keyword>
<evidence type="ECO:0000256" key="2">
    <source>
        <dbReference type="SAM" id="Phobius"/>
    </source>
</evidence>
<evidence type="ECO:0000313" key="4">
    <source>
        <dbReference type="Proteomes" id="UP000030595"/>
    </source>
</evidence>
<proteinExistence type="predicted"/>
<evidence type="ECO:0008006" key="5">
    <source>
        <dbReference type="Google" id="ProtNLM"/>
    </source>
</evidence>
<reference evidence="3 4" key="1">
    <citation type="submission" date="2014-02" db="EMBL/GenBank/DDBJ databases">
        <title>Draft genome sequence of Lysinibacillus massiliensis CCUG 49529.</title>
        <authorList>
            <person name="Zhang F."/>
            <person name="Wang G."/>
            <person name="Zhang L."/>
        </authorList>
    </citation>
    <scope>NUCLEOTIDE SEQUENCE [LARGE SCALE GENOMIC DNA]</scope>
    <source>
        <strain evidence="3 4">CCUG 49529</strain>
    </source>
</reference>
<sequence>MSHDKWDENKIEELLSNFPKVKDTRSKEDILQRLKDDGVFDEEPSDTPKQQQPKKKKKYNWMPPLITIAAIALLAIMIPSLMNQMNHNNEEAAMSTSGTEEAAEMSLFNIEESENSANDQSNMSLMGDQRLGNGKTAVYPEDLEGYTLFTLGLESDMATSIPVTLLIPNEQIVEDLGKSNPSSVELYNYYAPRIDESALGFTDYHPYVGTITEEGNQVIHRIANNHPYDMSSATREIYDDSLIDTFPSYDEAVFLTEEGTPIIFDEEGMERKPLALQGETTHYSYFLIAQNDGSEYLAPNNRETFATVEEALDAMKIETNDIYKSVILPNIDYTTSVDGNTVTVQFTTQVDLMNEDQMDAMQMIEGMLLTAARFDMQVKFENIVQEQWGGFNFANPLPIPVGANKVPLILTQ</sequence>
<evidence type="ECO:0000313" key="3">
    <source>
        <dbReference type="EMBL" id="KGR90379.1"/>
    </source>
</evidence>
<protein>
    <recommendedName>
        <fullName evidence="5">GerMN domain-containing protein</fullName>
    </recommendedName>
</protein>
<feature type="compositionally biased region" description="Basic and acidic residues" evidence="1">
    <location>
        <begin position="23"/>
        <end position="38"/>
    </location>
</feature>